<evidence type="ECO:0000313" key="3">
    <source>
        <dbReference type="Proteomes" id="UP000199689"/>
    </source>
</evidence>
<dbReference type="STRING" id="209880.SAMN02910343_01067"/>
<proteinExistence type="predicted"/>
<keyword evidence="1" id="KW-0732">Signal</keyword>
<keyword evidence="3" id="KW-1185">Reference proteome</keyword>
<reference evidence="2 3" key="1">
    <citation type="submission" date="2016-10" db="EMBL/GenBank/DDBJ databases">
        <authorList>
            <person name="de Groot N.N."/>
        </authorList>
    </citation>
    <scope>NUCLEOTIDE SEQUENCE [LARGE SCALE GENOMIC DNA]</scope>
    <source>
        <strain evidence="2 3">DSM 15230</strain>
    </source>
</reference>
<feature type="chain" id="PRO_5011631645" evidence="1">
    <location>
        <begin position="22"/>
        <end position="153"/>
    </location>
</feature>
<dbReference type="Proteomes" id="UP000199689">
    <property type="component" value="Unassembled WGS sequence"/>
</dbReference>
<accession>A0A1G5W2W3</accession>
<name>A0A1G5W2W3_9FIRM</name>
<dbReference type="AlphaFoldDB" id="A0A1G5W2W3"/>
<evidence type="ECO:0000313" key="2">
    <source>
        <dbReference type="EMBL" id="SDA52016.1"/>
    </source>
</evidence>
<protein>
    <submittedName>
        <fullName evidence="2">Uncharacterized protein</fullName>
    </submittedName>
</protein>
<dbReference type="EMBL" id="FMXA01000012">
    <property type="protein sequence ID" value="SDA52016.1"/>
    <property type="molecule type" value="Genomic_DNA"/>
</dbReference>
<feature type="signal peptide" evidence="1">
    <location>
        <begin position="1"/>
        <end position="21"/>
    </location>
</feature>
<evidence type="ECO:0000256" key="1">
    <source>
        <dbReference type="SAM" id="SignalP"/>
    </source>
</evidence>
<organism evidence="2 3">
    <name type="scientific">Allisonella histaminiformans</name>
    <dbReference type="NCBI Taxonomy" id="209880"/>
    <lineage>
        <taxon>Bacteria</taxon>
        <taxon>Bacillati</taxon>
        <taxon>Bacillota</taxon>
        <taxon>Negativicutes</taxon>
        <taxon>Veillonellales</taxon>
        <taxon>Veillonellaceae</taxon>
        <taxon>Allisonella</taxon>
    </lineage>
</organism>
<dbReference type="GeneID" id="87756088"/>
<dbReference type="OrthoDB" id="9984235at2"/>
<gene>
    <name evidence="2" type="ORF">SAMN02910343_01067</name>
</gene>
<dbReference type="RefSeq" id="WP_091364577.1">
    <property type="nucleotide sequence ID" value="NZ_FMXA01000012.1"/>
</dbReference>
<sequence>MKKWIVMLALAAMSFTGHAYAAFYDNSAQYMIASDTMEGKFYLDRSSIRQEEPTESNPCAIRFAILSVPRNGGMLERTWYTVYYDKANGIASYQVIGADALDADGNVSGITSTRGAGAMKRAIPLRSNMYYLADACYLYFNHEHFYSRLADTK</sequence>